<dbReference type="Pfam" id="PF00535">
    <property type="entry name" value="Glycos_transf_2"/>
    <property type="match status" value="1"/>
</dbReference>
<sequence length="247" mass="27995">MRTSFVILTWNRGAMLPVCLEALYGSIKDKQQSEIIIFNNASTDNTPSILAAFKEKYQDSISIRVVNNAKNLGLNAYKQLMPMAKGDYIIEVDDDVLEFPDAVDDVFVKYLNTFKKFGFLCLDVVKNEHTNGAKPPEDQYVDVSVDGLTVQIGPTGGWCAGFRRKDYRIISIIFEKFTKLGFNNGEDAVISRYFRRLGKKSGVIKGIKCFHAVGPYYAKQYGSLDRDIEKYETAGITYLSDEYKNHR</sequence>
<gene>
    <name evidence="2" type="ORF">O1V66_06950</name>
</gene>
<dbReference type="CDD" id="cd00761">
    <property type="entry name" value="Glyco_tranf_GTA_type"/>
    <property type="match status" value="1"/>
</dbReference>
<dbReference type="EMBL" id="CP114058">
    <property type="protein sequence ID" value="WAT02340.1"/>
    <property type="molecule type" value="Genomic_DNA"/>
</dbReference>
<dbReference type="PANTHER" id="PTHR22916">
    <property type="entry name" value="GLYCOSYLTRANSFERASE"/>
    <property type="match status" value="1"/>
</dbReference>
<dbReference type="EC" id="2.4.-.-" evidence="2"/>
<dbReference type="SUPFAM" id="SSF53448">
    <property type="entry name" value="Nucleotide-diphospho-sugar transferases"/>
    <property type="match status" value="1"/>
</dbReference>
<dbReference type="GO" id="GO:0016757">
    <property type="term" value="F:glycosyltransferase activity"/>
    <property type="evidence" value="ECO:0007669"/>
    <property type="project" value="UniProtKB-KW"/>
</dbReference>
<reference evidence="2" key="1">
    <citation type="submission" date="2022-12" db="EMBL/GenBank/DDBJ databases">
        <title>Complete genome sequence of an Australian strain of Rouxiella badensis DAR84756 and resolution of the R. badensis DSM100043 and R. chamberiensis DSM28324 genomes.</title>
        <authorList>
            <person name="Paul S."/>
            <person name="Anderson P.J."/>
            <person name="Maynard G."/>
            <person name="Dyall-Smith M."/>
            <person name="Kudinha T."/>
        </authorList>
    </citation>
    <scope>NUCLEOTIDE SEQUENCE</scope>
    <source>
        <strain evidence="2">DSM 28324</strain>
    </source>
</reference>
<dbReference type="Proteomes" id="UP001164712">
    <property type="component" value="Chromosome"/>
</dbReference>
<organism evidence="2 3">
    <name type="scientific">Rouxiella chamberiensis</name>
    <dbReference type="NCBI Taxonomy" id="1513468"/>
    <lineage>
        <taxon>Bacteria</taxon>
        <taxon>Pseudomonadati</taxon>
        <taxon>Pseudomonadota</taxon>
        <taxon>Gammaproteobacteria</taxon>
        <taxon>Enterobacterales</taxon>
        <taxon>Yersiniaceae</taxon>
        <taxon>Rouxiella</taxon>
    </lineage>
</organism>
<feature type="domain" description="Glycosyltransferase 2-like" evidence="1">
    <location>
        <begin position="4"/>
        <end position="106"/>
    </location>
</feature>
<accession>A0ABY7HSK4</accession>
<dbReference type="RefSeq" id="WP_072045082.1">
    <property type="nucleotide sequence ID" value="NZ_CP114058.1"/>
</dbReference>
<evidence type="ECO:0000259" key="1">
    <source>
        <dbReference type="Pfam" id="PF00535"/>
    </source>
</evidence>
<name>A0ABY7HSK4_9GAMM</name>
<dbReference type="PANTHER" id="PTHR22916:SF3">
    <property type="entry name" value="UDP-GLCNAC:BETAGAL BETA-1,3-N-ACETYLGLUCOSAMINYLTRANSFERASE-LIKE PROTEIN 1"/>
    <property type="match status" value="1"/>
</dbReference>
<keyword evidence="2" id="KW-0328">Glycosyltransferase</keyword>
<protein>
    <submittedName>
        <fullName evidence="2">Glycosyltransferase</fullName>
        <ecNumber evidence="2">2.4.-.-</ecNumber>
    </submittedName>
</protein>
<evidence type="ECO:0000313" key="3">
    <source>
        <dbReference type="Proteomes" id="UP001164712"/>
    </source>
</evidence>
<evidence type="ECO:0000313" key="2">
    <source>
        <dbReference type="EMBL" id="WAT02340.1"/>
    </source>
</evidence>
<proteinExistence type="predicted"/>
<keyword evidence="3" id="KW-1185">Reference proteome</keyword>
<keyword evidence="2" id="KW-0808">Transferase</keyword>
<dbReference type="Gene3D" id="3.90.550.10">
    <property type="entry name" value="Spore Coat Polysaccharide Biosynthesis Protein SpsA, Chain A"/>
    <property type="match status" value="1"/>
</dbReference>
<dbReference type="InterPro" id="IPR029044">
    <property type="entry name" value="Nucleotide-diphossugar_trans"/>
</dbReference>
<dbReference type="InterPro" id="IPR001173">
    <property type="entry name" value="Glyco_trans_2-like"/>
</dbReference>